<name>A0ABQ9TYZ2_SAGOE</name>
<proteinExistence type="predicted"/>
<sequence length="133" mass="14759">MKPRSPPAFSRPLSQSPEDGTHICSYSIFGIMERVRGPVVPRSALPIPSSRRTQTWPSLRPRQAATLAGWDLLGKKTVRWRGWKGNINDSEESSFLASSDGKLWCNFKMTLLLFCQCMNLSYDIGSASAGVNP</sequence>
<feature type="non-terminal residue" evidence="1">
    <location>
        <position position="133"/>
    </location>
</feature>
<dbReference type="Proteomes" id="UP001266305">
    <property type="component" value="Unassembled WGS sequence"/>
</dbReference>
<protein>
    <submittedName>
        <fullName evidence="1">Uncharacterized protein</fullName>
    </submittedName>
</protein>
<gene>
    <name evidence="1" type="ORF">P7K49_031284</name>
</gene>
<keyword evidence="2" id="KW-1185">Reference proteome</keyword>
<dbReference type="EMBL" id="JASSZA010000017">
    <property type="protein sequence ID" value="KAK2090028.1"/>
    <property type="molecule type" value="Genomic_DNA"/>
</dbReference>
<comment type="caution">
    <text evidence="1">The sequence shown here is derived from an EMBL/GenBank/DDBJ whole genome shotgun (WGS) entry which is preliminary data.</text>
</comment>
<evidence type="ECO:0000313" key="1">
    <source>
        <dbReference type="EMBL" id="KAK2090028.1"/>
    </source>
</evidence>
<accession>A0ABQ9TYZ2</accession>
<reference evidence="1 2" key="1">
    <citation type="submission" date="2023-05" db="EMBL/GenBank/DDBJ databases">
        <title>B98-5 Cell Line De Novo Hybrid Assembly: An Optical Mapping Approach.</title>
        <authorList>
            <person name="Kananen K."/>
            <person name="Auerbach J.A."/>
            <person name="Kautto E."/>
            <person name="Blachly J.S."/>
        </authorList>
    </citation>
    <scope>NUCLEOTIDE SEQUENCE [LARGE SCALE GENOMIC DNA]</scope>
    <source>
        <strain evidence="1">B95-8</strain>
        <tissue evidence="1">Cell line</tissue>
    </source>
</reference>
<evidence type="ECO:0000313" key="2">
    <source>
        <dbReference type="Proteomes" id="UP001266305"/>
    </source>
</evidence>
<organism evidence="1 2">
    <name type="scientific">Saguinus oedipus</name>
    <name type="common">Cotton-top tamarin</name>
    <name type="synonym">Oedipomidas oedipus</name>
    <dbReference type="NCBI Taxonomy" id="9490"/>
    <lineage>
        <taxon>Eukaryota</taxon>
        <taxon>Metazoa</taxon>
        <taxon>Chordata</taxon>
        <taxon>Craniata</taxon>
        <taxon>Vertebrata</taxon>
        <taxon>Euteleostomi</taxon>
        <taxon>Mammalia</taxon>
        <taxon>Eutheria</taxon>
        <taxon>Euarchontoglires</taxon>
        <taxon>Primates</taxon>
        <taxon>Haplorrhini</taxon>
        <taxon>Platyrrhini</taxon>
        <taxon>Cebidae</taxon>
        <taxon>Callitrichinae</taxon>
        <taxon>Saguinus</taxon>
    </lineage>
</organism>